<evidence type="ECO:0000313" key="2">
    <source>
        <dbReference type="EMBL" id="KDN60274.1"/>
    </source>
</evidence>
<dbReference type="EMBL" id="JMSE01001534">
    <property type="protein sequence ID" value="KDN60274.1"/>
    <property type="molecule type" value="Genomic_DNA"/>
</dbReference>
<dbReference type="HOGENOM" id="CLU_696412_0_0_1"/>
<proteinExistence type="predicted"/>
<sequence length="396" mass="43518">MPTSQAERNSAAGVFRKERRQPIINQIMGPATPLPVTPFPAHYRASDADGARDVEAAVVAPRDAADRRGQVLNRIVQAKDLGAIAQLGLMLAARLDPELAPAAQPRSTRGGRPDGTARRVEYRPPAVSSEESRSETCGGHGSDADGDIATPSVPNPGWRLAMDSILGATAPSATEKSPVFQSGVRDRKPFKTLKVNSSPLSLNQAKERRDRVEAALEPLCDTGPFVLLCTGDPGSAVVVPVAVGENADAVDQWTAIQNASLKHASRWRSWAGLARLELVTPPEWNWCTPTRCYHDTSSDRVLQEENCSFWDFFGEDLSCDVEDQQKRLEEISKLELIPTWPMFLADPSLAWGNDPLRDDWIYHSKYVRCERDAAPPLTLRSETSCHVGESYTAWRR</sequence>
<organism evidence="2 3">
    <name type="scientific">Colletotrichum sublineola</name>
    <name type="common">Sorghum anthracnose fungus</name>
    <dbReference type="NCBI Taxonomy" id="1173701"/>
    <lineage>
        <taxon>Eukaryota</taxon>
        <taxon>Fungi</taxon>
        <taxon>Dikarya</taxon>
        <taxon>Ascomycota</taxon>
        <taxon>Pezizomycotina</taxon>
        <taxon>Sordariomycetes</taxon>
        <taxon>Hypocreomycetidae</taxon>
        <taxon>Glomerellales</taxon>
        <taxon>Glomerellaceae</taxon>
        <taxon>Colletotrichum</taxon>
        <taxon>Colletotrichum graminicola species complex</taxon>
    </lineage>
</organism>
<dbReference type="AlphaFoldDB" id="A0A066WXY4"/>
<evidence type="ECO:0000313" key="3">
    <source>
        <dbReference type="Proteomes" id="UP000027238"/>
    </source>
</evidence>
<evidence type="ECO:0000256" key="1">
    <source>
        <dbReference type="SAM" id="MobiDB-lite"/>
    </source>
</evidence>
<protein>
    <submittedName>
        <fullName evidence="2">Uncharacterized protein</fullName>
    </submittedName>
</protein>
<dbReference type="OrthoDB" id="10631368at2759"/>
<gene>
    <name evidence="2" type="ORF">CSUB01_10274</name>
</gene>
<reference evidence="3" key="1">
    <citation type="journal article" date="2014" name="Genome Announc.">
        <title>Draft genome sequence of Colletotrichum sublineola, a destructive pathogen of cultivated sorghum.</title>
        <authorList>
            <person name="Baroncelli R."/>
            <person name="Sanz-Martin J.M."/>
            <person name="Rech G.E."/>
            <person name="Sukno S.A."/>
            <person name="Thon M.R."/>
        </authorList>
    </citation>
    <scope>NUCLEOTIDE SEQUENCE [LARGE SCALE GENOMIC DNA]</scope>
    <source>
        <strain evidence="3">TX430BB</strain>
    </source>
</reference>
<keyword evidence="3" id="KW-1185">Reference proteome</keyword>
<name>A0A066WXY4_COLSU</name>
<accession>A0A066WXY4</accession>
<dbReference type="Proteomes" id="UP000027238">
    <property type="component" value="Unassembled WGS sequence"/>
</dbReference>
<comment type="caution">
    <text evidence="2">The sequence shown here is derived from an EMBL/GenBank/DDBJ whole genome shotgun (WGS) entry which is preliminary data.</text>
</comment>
<dbReference type="eggNOG" id="ENOG502RNVG">
    <property type="taxonomic scope" value="Eukaryota"/>
</dbReference>
<feature type="region of interest" description="Disordered" evidence="1">
    <location>
        <begin position="101"/>
        <end position="155"/>
    </location>
</feature>
<feature type="compositionally biased region" description="Basic and acidic residues" evidence="1">
    <location>
        <begin position="111"/>
        <end position="122"/>
    </location>
</feature>